<protein>
    <recommendedName>
        <fullName evidence="4">Cytochrome f large domain-containing protein</fullName>
    </recommendedName>
</protein>
<evidence type="ECO:0000256" key="1">
    <source>
        <dbReference type="SAM" id="MobiDB-lite"/>
    </source>
</evidence>
<dbReference type="GO" id="GO:0015979">
    <property type="term" value="P:photosynthesis"/>
    <property type="evidence" value="ECO:0007669"/>
    <property type="project" value="InterPro"/>
</dbReference>
<dbReference type="AlphaFoldDB" id="W1PIZ7"/>
<keyword evidence="3" id="KW-1185">Reference proteome</keyword>
<dbReference type="GO" id="GO:0020037">
    <property type="term" value="F:heme binding"/>
    <property type="evidence" value="ECO:0007669"/>
    <property type="project" value="InterPro"/>
</dbReference>
<gene>
    <name evidence="2" type="ORF">AMTR_s00155p00061210</name>
</gene>
<dbReference type="SUPFAM" id="SSF49441">
    <property type="entry name" value="Cytochrome f, large domain"/>
    <property type="match status" value="1"/>
</dbReference>
<name>W1PIZ7_AMBTC</name>
<dbReference type="HOGENOM" id="CLU_2136881_0_0_1"/>
<proteinExistence type="predicted"/>
<feature type="region of interest" description="Disordered" evidence="1">
    <location>
        <begin position="1"/>
        <end position="25"/>
    </location>
</feature>
<sequence length="113" mass="12642">MPLDQFSSKEYRVGNGSGTRPDSPFPGLWDSKELILGTNLRFLSTIRGFNSGRLPISHFIMLLILVVANLRDERSGHQNPREVTGLIVCVNCHLANELEDIEVHMPKTIGRIS</sequence>
<dbReference type="Proteomes" id="UP000017836">
    <property type="component" value="Unassembled WGS sequence"/>
</dbReference>
<dbReference type="Gene3D" id="2.60.40.830">
    <property type="entry name" value="Cytochrome f large domain"/>
    <property type="match status" value="1"/>
</dbReference>
<evidence type="ECO:0000313" key="2">
    <source>
        <dbReference type="EMBL" id="ERN07679.1"/>
    </source>
</evidence>
<reference evidence="3" key="1">
    <citation type="journal article" date="2013" name="Science">
        <title>The Amborella genome and the evolution of flowering plants.</title>
        <authorList>
            <consortium name="Amborella Genome Project"/>
        </authorList>
    </citation>
    <scope>NUCLEOTIDE SEQUENCE [LARGE SCALE GENOMIC DNA]</scope>
</reference>
<accession>W1PIZ7</accession>
<organism evidence="2 3">
    <name type="scientific">Amborella trichopoda</name>
    <dbReference type="NCBI Taxonomy" id="13333"/>
    <lineage>
        <taxon>Eukaryota</taxon>
        <taxon>Viridiplantae</taxon>
        <taxon>Streptophyta</taxon>
        <taxon>Embryophyta</taxon>
        <taxon>Tracheophyta</taxon>
        <taxon>Spermatophyta</taxon>
        <taxon>Magnoliopsida</taxon>
        <taxon>Amborellales</taxon>
        <taxon>Amborellaceae</taxon>
        <taxon>Amborella</taxon>
    </lineage>
</organism>
<dbReference type="GO" id="GO:0005506">
    <property type="term" value="F:iron ion binding"/>
    <property type="evidence" value="ECO:0007669"/>
    <property type="project" value="InterPro"/>
</dbReference>
<evidence type="ECO:0008006" key="4">
    <source>
        <dbReference type="Google" id="ProtNLM"/>
    </source>
</evidence>
<dbReference type="PROSITE" id="PS51010">
    <property type="entry name" value="CYTF"/>
    <property type="match status" value="1"/>
</dbReference>
<dbReference type="InterPro" id="IPR002325">
    <property type="entry name" value="Cyt_f"/>
</dbReference>
<dbReference type="InterPro" id="IPR036826">
    <property type="entry name" value="Cyt_f_lg_dom_sf"/>
</dbReference>
<dbReference type="GO" id="GO:0042651">
    <property type="term" value="C:thylakoid membrane"/>
    <property type="evidence" value="ECO:0007669"/>
    <property type="project" value="InterPro"/>
</dbReference>
<evidence type="ECO:0000313" key="3">
    <source>
        <dbReference type="Proteomes" id="UP000017836"/>
    </source>
</evidence>
<dbReference type="EMBL" id="KI393623">
    <property type="protein sequence ID" value="ERN07679.1"/>
    <property type="molecule type" value="Genomic_DNA"/>
</dbReference>
<dbReference type="Gramene" id="ERN07679">
    <property type="protein sequence ID" value="ERN07679"/>
    <property type="gene ID" value="AMTR_s00155p00061210"/>
</dbReference>
<dbReference type="GO" id="GO:0009055">
    <property type="term" value="F:electron transfer activity"/>
    <property type="evidence" value="ECO:0007669"/>
    <property type="project" value="InterPro"/>
</dbReference>